<evidence type="ECO:0000256" key="3">
    <source>
        <dbReference type="ARBA" id="ARBA00022490"/>
    </source>
</evidence>
<evidence type="ECO:0000256" key="6">
    <source>
        <dbReference type="ARBA" id="ARBA00023306"/>
    </source>
</evidence>
<dbReference type="SUPFAM" id="SSF90257">
    <property type="entry name" value="Myosin rod fragments"/>
    <property type="match status" value="1"/>
</dbReference>
<gene>
    <name evidence="11" type="ORF">NP493_1442g00046</name>
</gene>
<evidence type="ECO:0000256" key="4">
    <source>
        <dbReference type="ARBA" id="ARBA00023054"/>
    </source>
</evidence>
<evidence type="ECO:0000256" key="7">
    <source>
        <dbReference type="SAM" id="Coils"/>
    </source>
</evidence>
<feature type="region of interest" description="Disordered" evidence="8">
    <location>
        <begin position="480"/>
        <end position="656"/>
    </location>
</feature>
<feature type="compositionally biased region" description="Low complexity" evidence="8">
    <location>
        <begin position="480"/>
        <end position="492"/>
    </location>
</feature>
<dbReference type="PANTHER" id="PTHR44281:SF2">
    <property type="entry name" value="SPINDLE ASSEMBLY ABNORMAL PROTEIN 6 HOMOLOG"/>
    <property type="match status" value="1"/>
</dbReference>
<dbReference type="Pfam" id="PF16531">
    <property type="entry name" value="SAS-6_N"/>
    <property type="match status" value="1"/>
</dbReference>
<evidence type="ECO:0000313" key="11">
    <source>
        <dbReference type="EMBL" id="KAK2163889.1"/>
    </source>
</evidence>
<dbReference type="PANTHER" id="PTHR44281">
    <property type="entry name" value="SPINDLE ASSEMBLY ABNORMAL PROTEIN 6 HOMOLOG"/>
    <property type="match status" value="1"/>
</dbReference>
<accession>A0AAD9K346</accession>
<keyword evidence="12" id="KW-1185">Reference proteome</keyword>
<feature type="domain" description="SAS-6 coiled-coil" evidence="10">
    <location>
        <begin position="107"/>
        <end position="136"/>
    </location>
</feature>
<evidence type="ECO:0000256" key="5">
    <source>
        <dbReference type="ARBA" id="ARBA00023212"/>
    </source>
</evidence>
<dbReference type="Proteomes" id="UP001209878">
    <property type="component" value="Unassembled WGS sequence"/>
</dbReference>
<keyword evidence="3" id="KW-0963">Cytoplasm</keyword>
<evidence type="ECO:0000313" key="12">
    <source>
        <dbReference type="Proteomes" id="UP001209878"/>
    </source>
</evidence>
<dbReference type="GO" id="GO:0005814">
    <property type="term" value="C:centriole"/>
    <property type="evidence" value="ECO:0007669"/>
    <property type="project" value="TreeGrafter"/>
</dbReference>
<feature type="compositionally biased region" description="Polar residues" evidence="8">
    <location>
        <begin position="599"/>
        <end position="624"/>
    </location>
</feature>
<dbReference type="EMBL" id="JAODUO010001441">
    <property type="protein sequence ID" value="KAK2163889.1"/>
    <property type="molecule type" value="Genomic_DNA"/>
</dbReference>
<reference evidence="11" key="1">
    <citation type="journal article" date="2023" name="Mol. Biol. Evol.">
        <title>Third-Generation Sequencing Reveals the Adaptive Role of the Epigenome in Three Deep-Sea Polychaetes.</title>
        <authorList>
            <person name="Perez M."/>
            <person name="Aroh O."/>
            <person name="Sun Y."/>
            <person name="Lan Y."/>
            <person name="Juniper S.K."/>
            <person name="Young C.R."/>
            <person name="Angers B."/>
            <person name="Qian P.Y."/>
        </authorList>
    </citation>
    <scope>NUCLEOTIDE SEQUENCE</scope>
    <source>
        <strain evidence="11">R07B-5</strain>
    </source>
</reference>
<evidence type="ECO:0000259" key="10">
    <source>
        <dbReference type="Pfam" id="PF18594"/>
    </source>
</evidence>
<evidence type="ECO:0000256" key="1">
    <source>
        <dbReference type="ARBA" id="ARBA00004300"/>
    </source>
</evidence>
<dbReference type="AlphaFoldDB" id="A0AAD9K346"/>
<feature type="domain" description="Spindle assembly abnormal protein 6 N-terminal" evidence="9">
    <location>
        <begin position="4"/>
        <end position="102"/>
    </location>
</feature>
<dbReference type="InterPro" id="IPR038558">
    <property type="entry name" value="SAS-6_N_sf"/>
</dbReference>
<keyword evidence="6" id="KW-0131">Cell cycle</keyword>
<dbReference type="Pfam" id="PF18594">
    <property type="entry name" value="Sas6_CC"/>
    <property type="match status" value="1"/>
</dbReference>
<evidence type="ECO:0000259" key="9">
    <source>
        <dbReference type="Pfam" id="PF16531"/>
    </source>
</evidence>
<organism evidence="11 12">
    <name type="scientific">Ridgeia piscesae</name>
    <name type="common">Tubeworm</name>
    <dbReference type="NCBI Taxonomy" id="27915"/>
    <lineage>
        <taxon>Eukaryota</taxon>
        <taxon>Metazoa</taxon>
        <taxon>Spiralia</taxon>
        <taxon>Lophotrochozoa</taxon>
        <taxon>Annelida</taxon>
        <taxon>Polychaeta</taxon>
        <taxon>Sedentaria</taxon>
        <taxon>Canalipalpata</taxon>
        <taxon>Sabellida</taxon>
        <taxon>Siboglinidae</taxon>
        <taxon>Ridgeia</taxon>
    </lineage>
</organism>
<evidence type="ECO:0000256" key="2">
    <source>
        <dbReference type="ARBA" id="ARBA00020407"/>
    </source>
</evidence>
<protein>
    <recommendedName>
        <fullName evidence="2">Spindle assembly abnormal protein 6 homolog</fullName>
    </recommendedName>
</protein>
<feature type="compositionally biased region" description="Low complexity" evidence="8">
    <location>
        <begin position="569"/>
        <end position="585"/>
    </location>
</feature>
<keyword evidence="5" id="KW-0206">Cytoskeleton</keyword>
<proteinExistence type="predicted"/>
<comment type="subcellular location">
    <subcellularLocation>
        <location evidence="1">Cytoplasm</location>
        <location evidence="1">Cytoskeleton</location>
        <location evidence="1">Microtubule organizing center</location>
        <location evidence="1">Centrosome</location>
    </subcellularLocation>
</comment>
<sequence length="656" mass="74183">MTLQELVVRLTDEKDLFFLYTLKLTEEDFQSLKVQQGLLVDFGAFPQQFIGLLNMCLQEETKDVPKFIIHLVTNGNSDCSTASLNVIETNPFKHLTHLSLKFLPGLDADVKEYLADCLKNLKDQNETLLQRLEHSESSLGQQLRQTQEALTARSQELDTLKSEWTTRLSDLSCRHAQEMNSEREKAIKAQTEAQQRYERERRELEQAHAKLVKQLESKTCDYEVANKDLTDRKYKSESTMRELKAKLSTLEEEHQRARQELQVLRRDNARLDSGHHEHEKTINQMRTRIAVLEQEVKDKEELLDKTTAMCQSEQEHKHKTEEEVEKRKRHIVKLEASIKKMSEELLKGNEIIKKLQNDIRNYHAKLKLRSQVTTEQEKLLTEKNREMEEMRRDLEAGKTSLRQLEEENRRLNESLEATMRKLEESRQLLKTNENVISWLNKQITETQLSGQRHGPFEMNSTVSSVGSARPALHNFSAPSYASSSRYAGSGRSQSPQLSGPTVPPPPRQHQVQYSVGQPRKSMMPVPLAKSSPIGTIPEEGVDPRASPDLQGVHGKQGAQGLQAKYLQQTPTESTASSTTPSGSSPNYFSYSVPAAPSGGATSRTSGMALQANTALPPGATNTTRLSRDAIVPKTNVPKPSQPPLVSAYFPNQAKVT</sequence>
<feature type="coiled-coil region" evidence="7">
    <location>
        <begin position="118"/>
        <end position="432"/>
    </location>
</feature>
<dbReference type="Gene3D" id="2.170.210.20">
    <property type="entry name" value="Spindle assembly abnormal protein 6, N-terminal domain"/>
    <property type="match status" value="1"/>
</dbReference>
<dbReference type="GO" id="GO:0005813">
    <property type="term" value="C:centrosome"/>
    <property type="evidence" value="ECO:0007669"/>
    <property type="project" value="UniProtKB-SubCell"/>
</dbReference>
<dbReference type="GO" id="GO:0007099">
    <property type="term" value="P:centriole replication"/>
    <property type="evidence" value="ECO:0007669"/>
    <property type="project" value="TreeGrafter"/>
</dbReference>
<name>A0AAD9K346_RIDPI</name>
<keyword evidence="4 7" id="KW-0175">Coiled coil</keyword>
<comment type="caution">
    <text evidence="11">The sequence shown here is derived from an EMBL/GenBank/DDBJ whole genome shotgun (WGS) entry which is preliminary data.</text>
</comment>
<dbReference type="InterPro" id="IPR041513">
    <property type="entry name" value="SAS6_CC"/>
</dbReference>
<dbReference type="InterPro" id="IPR032396">
    <property type="entry name" value="SAS-6_N"/>
</dbReference>
<dbReference type="CDD" id="cd10142">
    <property type="entry name" value="HD_SAS6_N"/>
    <property type="match status" value="1"/>
</dbReference>
<evidence type="ECO:0000256" key="8">
    <source>
        <dbReference type="SAM" id="MobiDB-lite"/>
    </source>
</evidence>